<organism evidence="2 3">
    <name type="scientific">Candidatus Entotheonella gemina</name>
    <dbReference type="NCBI Taxonomy" id="1429439"/>
    <lineage>
        <taxon>Bacteria</taxon>
        <taxon>Pseudomonadati</taxon>
        <taxon>Nitrospinota/Tectimicrobiota group</taxon>
        <taxon>Candidatus Tectimicrobiota</taxon>
        <taxon>Candidatus Entotheonellia</taxon>
        <taxon>Candidatus Entotheonellales</taxon>
        <taxon>Candidatus Entotheonellaceae</taxon>
        <taxon>Candidatus Entotheonella</taxon>
    </lineage>
</organism>
<protein>
    <recommendedName>
        <fullName evidence="1">Hydantoinase B/oxoprolinase domain-containing protein</fullName>
    </recommendedName>
</protein>
<dbReference type="GO" id="GO:0017168">
    <property type="term" value="F:5-oxoprolinase (ATP-hydrolyzing) activity"/>
    <property type="evidence" value="ECO:0007669"/>
    <property type="project" value="TreeGrafter"/>
</dbReference>
<evidence type="ECO:0000313" key="3">
    <source>
        <dbReference type="Proteomes" id="UP000019140"/>
    </source>
</evidence>
<keyword evidence="3" id="KW-1185">Reference proteome</keyword>
<evidence type="ECO:0000259" key="1">
    <source>
        <dbReference type="Pfam" id="PF02538"/>
    </source>
</evidence>
<dbReference type="PANTHER" id="PTHR11365">
    <property type="entry name" value="5-OXOPROLINASE RELATED"/>
    <property type="match status" value="1"/>
</dbReference>
<dbReference type="Proteomes" id="UP000019140">
    <property type="component" value="Unassembled WGS sequence"/>
</dbReference>
<gene>
    <name evidence="2" type="ORF">ETSY2_12370</name>
</gene>
<dbReference type="HOGENOM" id="CLU_020413_1_0_7"/>
<proteinExistence type="predicted"/>
<dbReference type="Pfam" id="PF02538">
    <property type="entry name" value="Hydantoinase_B"/>
    <property type="match status" value="1"/>
</dbReference>
<comment type="caution">
    <text evidence="2">The sequence shown here is derived from an EMBL/GenBank/DDBJ whole genome shotgun (WGS) entry which is preliminary data.</text>
</comment>
<evidence type="ECO:0000313" key="2">
    <source>
        <dbReference type="EMBL" id="ETX07239.1"/>
    </source>
</evidence>
<dbReference type="AlphaFoldDB" id="W4MA31"/>
<dbReference type="PANTHER" id="PTHR11365:SF23">
    <property type="entry name" value="HYPOTHETICAL 5-OXOPROLINASE (EUROFUNG)-RELATED"/>
    <property type="match status" value="1"/>
</dbReference>
<feature type="domain" description="Hydantoinase B/oxoprolinase" evidence="1">
    <location>
        <begin position="32"/>
        <end position="550"/>
    </location>
</feature>
<dbReference type="PATRIC" id="fig|1429439.4.peg.2121"/>
<dbReference type="GO" id="GO:0005829">
    <property type="term" value="C:cytosol"/>
    <property type="evidence" value="ECO:0007669"/>
    <property type="project" value="TreeGrafter"/>
</dbReference>
<dbReference type="InterPro" id="IPR003692">
    <property type="entry name" value="Hydantoinase_B"/>
</dbReference>
<dbReference type="InterPro" id="IPR045079">
    <property type="entry name" value="Oxoprolinase-like"/>
</dbReference>
<dbReference type="GO" id="GO:0006749">
    <property type="term" value="P:glutathione metabolic process"/>
    <property type="evidence" value="ECO:0007669"/>
    <property type="project" value="TreeGrafter"/>
</dbReference>
<accession>W4MA31</accession>
<sequence>MIATGFVRIKDDRDDKPVAARTGDATMTATRDPIAFELFKNALFSIADEMALTITRTTYSGVLKDNMDFSTAFADADGRLVAQGLTLPGHLGSIPTALEATMRHYGDSIAPGDLFIMNDPFDGGMHLPDIFVFQPIFVAGQRLAFAATVCHHTDVGGRVAGSNASDSTEIYAEGLRIPPLKMYEAGKRNDTLFAMIEKNVRIPVKVFGDLRAQLAACHIAETQFLDLVNKYGAETVQHYLREVVDYAERLTRAEIGKLPDGMYSFEDWIDDDGIDVGVPIRLFVTFTKRGDQLSADWTGTSPQVKGAINNTLSFTKAATYCAVRSILPEGIPNNEGVFRAIDVTAPPGTIANAVLPAACAARGLTGFRMVDCCFGALAKMVPDQVFAASDGGNTGISIGGYDAEREPFIYVDFTCGTWGGRPFADGLDGNSNMFANMASASVEITEVEHPIEILAYEFVPDKAGAGKYRGGTPYRRDYRFLETEGVLQVRADRHTFRPYGLYGGYPGEPSMNWFNPDGDNRVLDSKVTMTIKEGDVFRHEVAGAGGWGDPLERDPHAVLKDVRNELISAQTAANDYGVIIDIANWKVDLDATKEQREALRTARGWRGVPQVLWEPPACGSRSDHNA</sequence>
<reference evidence="2 3" key="1">
    <citation type="journal article" date="2014" name="Nature">
        <title>An environmental bacterial taxon with a large and distinct metabolic repertoire.</title>
        <authorList>
            <person name="Wilson M.C."/>
            <person name="Mori T."/>
            <person name="Ruckert C."/>
            <person name="Uria A.R."/>
            <person name="Helf M.J."/>
            <person name="Takada K."/>
            <person name="Gernert C."/>
            <person name="Steffens U.A."/>
            <person name="Heycke N."/>
            <person name="Schmitt S."/>
            <person name="Rinke C."/>
            <person name="Helfrich E.J."/>
            <person name="Brachmann A.O."/>
            <person name="Gurgui C."/>
            <person name="Wakimoto T."/>
            <person name="Kracht M."/>
            <person name="Crusemann M."/>
            <person name="Hentschel U."/>
            <person name="Abe I."/>
            <person name="Matsunaga S."/>
            <person name="Kalinowski J."/>
            <person name="Takeyama H."/>
            <person name="Piel J."/>
        </authorList>
    </citation>
    <scope>NUCLEOTIDE SEQUENCE [LARGE SCALE GENOMIC DNA]</scope>
    <source>
        <strain evidence="3">TSY2</strain>
    </source>
</reference>
<name>W4MA31_9BACT</name>
<dbReference type="EMBL" id="AZHX01000493">
    <property type="protein sequence ID" value="ETX07239.1"/>
    <property type="molecule type" value="Genomic_DNA"/>
</dbReference>